<dbReference type="RefSeq" id="XP_033464695.1">
    <property type="nucleotide sequence ID" value="XM_033599841.1"/>
</dbReference>
<dbReference type="PANTHER" id="PTHR19302:SF70">
    <property type="entry name" value="GAMMA-TUBULIN COMPLEX COMPONENT 6"/>
    <property type="match status" value="1"/>
</dbReference>
<evidence type="ECO:0000256" key="6">
    <source>
        <dbReference type="SAM" id="MobiDB-lite"/>
    </source>
</evidence>
<dbReference type="GO" id="GO:0000278">
    <property type="term" value="P:mitotic cell cycle"/>
    <property type="evidence" value="ECO:0007669"/>
    <property type="project" value="TreeGrafter"/>
</dbReference>
<evidence type="ECO:0000259" key="7">
    <source>
        <dbReference type="Pfam" id="PF04130"/>
    </source>
</evidence>
<accession>A0A6J3MIW9</accession>
<keyword evidence="8" id="KW-1185">Reference proteome</keyword>
<dbReference type="InterPro" id="IPR007259">
    <property type="entry name" value="GCP"/>
</dbReference>
<dbReference type="GO" id="GO:0000922">
    <property type="term" value="C:spindle pole"/>
    <property type="evidence" value="ECO:0007669"/>
    <property type="project" value="InterPro"/>
</dbReference>
<gene>
    <name evidence="9" type="ORF">K489DRAFT_23479</name>
</gene>
<dbReference type="GO" id="GO:0031122">
    <property type="term" value="P:cytoplasmic microtubule organization"/>
    <property type="evidence" value="ECO:0007669"/>
    <property type="project" value="TreeGrafter"/>
</dbReference>
<dbReference type="OrthoDB" id="775571at2759"/>
<reference evidence="9" key="2">
    <citation type="submission" date="2020-04" db="EMBL/GenBank/DDBJ databases">
        <authorList>
            <consortium name="NCBI Genome Project"/>
        </authorList>
    </citation>
    <scope>NUCLEOTIDE SEQUENCE</scope>
    <source>
        <strain evidence="9">CBS 342.82</strain>
    </source>
</reference>
<feature type="region of interest" description="Disordered" evidence="6">
    <location>
        <begin position="465"/>
        <end position="497"/>
    </location>
</feature>
<comment type="similarity">
    <text evidence="1 5">Belongs to the TUBGCP family.</text>
</comment>
<evidence type="ECO:0000313" key="8">
    <source>
        <dbReference type="Proteomes" id="UP000504637"/>
    </source>
</evidence>
<dbReference type="GO" id="GO:0043015">
    <property type="term" value="F:gamma-tubulin binding"/>
    <property type="evidence" value="ECO:0007669"/>
    <property type="project" value="InterPro"/>
</dbReference>
<evidence type="ECO:0000256" key="3">
    <source>
        <dbReference type="ARBA" id="ARBA00022701"/>
    </source>
</evidence>
<dbReference type="AlphaFoldDB" id="A0A6J3MIW9"/>
<dbReference type="GO" id="GO:0000930">
    <property type="term" value="C:gamma-tubulin complex"/>
    <property type="evidence" value="ECO:0007669"/>
    <property type="project" value="TreeGrafter"/>
</dbReference>
<dbReference type="PANTHER" id="PTHR19302">
    <property type="entry name" value="GAMMA TUBULIN COMPLEX PROTEIN"/>
    <property type="match status" value="1"/>
</dbReference>
<keyword evidence="2 5" id="KW-0963">Cytoplasm</keyword>
<dbReference type="InterPro" id="IPR040457">
    <property type="entry name" value="GCP_C"/>
</dbReference>
<proteinExistence type="inferred from homology"/>
<evidence type="ECO:0000256" key="4">
    <source>
        <dbReference type="ARBA" id="ARBA00023212"/>
    </source>
</evidence>
<keyword evidence="4 5" id="KW-0206">Cytoskeleton</keyword>
<reference evidence="9" key="3">
    <citation type="submission" date="2025-08" db="UniProtKB">
        <authorList>
            <consortium name="RefSeq"/>
        </authorList>
    </citation>
    <scope>IDENTIFICATION</scope>
    <source>
        <strain evidence="9">CBS 342.82</strain>
    </source>
</reference>
<dbReference type="Pfam" id="PF04130">
    <property type="entry name" value="GCP_C_terminal"/>
    <property type="match status" value="1"/>
</dbReference>
<evidence type="ECO:0000313" key="9">
    <source>
        <dbReference type="RefSeq" id="XP_033464695.1"/>
    </source>
</evidence>
<comment type="subcellular location">
    <subcellularLocation>
        <location evidence="5">Cytoplasm</location>
        <location evidence="5">Cytoskeleton</location>
        <location evidence="5">Microtubule organizing center</location>
    </subcellularLocation>
</comment>
<protein>
    <recommendedName>
        <fullName evidence="5">Spindle pole body component</fullName>
    </recommendedName>
</protein>
<dbReference type="GO" id="GO:0005816">
    <property type="term" value="C:spindle pole body"/>
    <property type="evidence" value="ECO:0007669"/>
    <property type="project" value="UniProtKB-ARBA"/>
</dbReference>
<evidence type="ECO:0000256" key="1">
    <source>
        <dbReference type="ARBA" id="ARBA00010337"/>
    </source>
</evidence>
<organism evidence="9">
    <name type="scientific">Dissoconium aciculare CBS 342.82</name>
    <dbReference type="NCBI Taxonomy" id="1314786"/>
    <lineage>
        <taxon>Eukaryota</taxon>
        <taxon>Fungi</taxon>
        <taxon>Dikarya</taxon>
        <taxon>Ascomycota</taxon>
        <taxon>Pezizomycotina</taxon>
        <taxon>Dothideomycetes</taxon>
        <taxon>Dothideomycetidae</taxon>
        <taxon>Mycosphaerellales</taxon>
        <taxon>Dissoconiaceae</taxon>
        <taxon>Dissoconium</taxon>
    </lineage>
</organism>
<evidence type="ECO:0000256" key="5">
    <source>
        <dbReference type="RuleBase" id="RU363050"/>
    </source>
</evidence>
<dbReference type="Proteomes" id="UP000504637">
    <property type="component" value="Unplaced"/>
</dbReference>
<name>A0A6J3MIW9_9PEZI</name>
<dbReference type="GeneID" id="54357640"/>
<dbReference type="GO" id="GO:0051011">
    <property type="term" value="F:microtubule minus-end binding"/>
    <property type="evidence" value="ECO:0007669"/>
    <property type="project" value="TreeGrafter"/>
</dbReference>
<dbReference type="GO" id="GO:0051321">
    <property type="term" value="P:meiotic cell cycle"/>
    <property type="evidence" value="ECO:0007669"/>
    <property type="project" value="TreeGrafter"/>
</dbReference>
<dbReference type="Gene3D" id="1.20.120.1900">
    <property type="entry name" value="Gamma-tubulin complex, C-terminal domain"/>
    <property type="match status" value="1"/>
</dbReference>
<sequence>MYQLPNKQTPRSFLVSDLQDKASRTSTTINNITSFMETPLDRGHAFEAEDLWRDSCFATTSKPVDSIFGEINTKPLSPVLFSTAPDQSLFDLQLPSIDNNVESPAKSVHAQKESVVAFSDLKDDKVVDTPVFDMDPDDLEVVPLPPFYTWEARAGLPNDGTAQPHFLSEAGPATFDAAYNFKGEQAILSRDYALQALKSLVLGRSSSLFQWSHATRAFQQIAGKTTLSGTSLPCSQDIIDELCAVGTALVVLRDFAVPHCPRNTPCSALVALQSCLLHILDAIEEAISGQLTEARTILQLQYAMTRPRNLLRLMVRLRTIVKVCTTNEAIISVVSDFVNENAELVPNFCHILRMVLSQVSIPWLEQLACDIGFHSSTDNLAGRPIDVESQHIDMRKFSFVEPRDAEIIEATKKALNIVQTHDPNNALVTCVFGHNESPHASFVDLHLSRARISARAAKYKARMLESISQQRRRRVESENPRATSNPSTRPDYNGETNAQPWQLANIDELEVLMSRELGVCENDSSSILGRTVSLALKQSFDGAVIHDIFQTTPAPLERLRPFLEIQHRLVSGVVLRQVFRAHCFMDHLKLHRSFYLFGSGDFVAELSAALFSPELQSAERKRGAIPTSEQIGLRLGHGSGNNWPPASSELCLLLMGVLSRVAGMQAEQNRQHRLGRFDVQDGLNFAVRELPEAEIEQTLDMHSIHALDFLGLQYNAPAPLDQIITPEASKDYDSIFRFLLIAMRLLYITANLARSLAEPKGEMHDDGATRPQEVIKFTHMAHHLVTVILSHFMDVGIAAPWQDLLNTIQSLERDLEWEDQRGDYGARVHVGLEWLHQTHIACLVRIRGRLFMRNKQQKIRVALEHAFTSVLSCNHVLQEAGENQELDFSVAHQNFKDRFEDVCTVLQESVDKSITSNRTAEIEEMEVHRMLLTRLKWHT</sequence>
<evidence type="ECO:0000256" key="2">
    <source>
        <dbReference type="ARBA" id="ARBA00022490"/>
    </source>
</evidence>
<dbReference type="GO" id="GO:0005874">
    <property type="term" value="C:microtubule"/>
    <property type="evidence" value="ECO:0007669"/>
    <property type="project" value="UniProtKB-KW"/>
</dbReference>
<dbReference type="InterPro" id="IPR042241">
    <property type="entry name" value="GCP_C_sf"/>
</dbReference>
<keyword evidence="3 5" id="KW-0493">Microtubule</keyword>
<dbReference type="GO" id="GO:0007020">
    <property type="term" value="P:microtubule nucleation"/>
    <property type="evidence" value="ECO:0007669"/>
    <property type="project" value="InterPro"/>
</dbReference>
<feature type="domain" description="Gamma tubulin complex component C-terminal" evidence="7">
    <location>
        <begin position="585"/>
        <end position="935"/>
    </location>
</feature>
<reference evidence="9" key="1">
    <citation type="submission" date="2020-01" db="EMBL/GenBank/DDBJ databases">
        <authorList>
            <consortium name="DOE Joint Genome Institute"/>
            <person name="Haridas S."/>
            <person name="Albert R."/>
            <person name="Binder M."/>
            <person name="Bloem J."/>
            <person name="Labutti K."/>
            <person name="Salamov A."/>
            <person name="Andreopoulos B."/>
            <person name="Baker S.E."/>
            <person name="Barry K."/>
            <person name="Bills G."/>
            <person name="Bluhm B.H."/>
            <person name="Cannon C."/>
            <person name="Castanera R."/>
            <person name="Culley D.E."/>
            <person name="Daum C."/>
            <person name="Ezra D."/>
            <person name="Gonzalez J.B."/>
            <person name="Henrissat B."/>
            <person name="Kuo A."/>
            <person name="Liang C."/>
            <person name="Lipzen A."/>
            <person name="Lutzoni F."/>
            <person name="Magnuson J."/>
            <person name="Mondo S."/>
            <person name="Nolan M."/>
            <person name="Ohm R."/>
            <person name="Pangilinan J."/>
            <person name="Park H.-J."/>
            <person name="Ramirez L."/>
            <person name="Alfaro M."/>
            <person name="Sun H."/>
            <person name="Tritt A."/>
            <person name="Yoshinaga Y."/>
            <person name="Zwiers L.-H."/>
            <person name="Turgeon B.G."/>
            <person name="Goodwin S.B."/>
            <person name="Spatafora J.W."/>
            <person name="Crous P.W."/>
            <person name="Grigoriev I.V."/>
        </authorList>
    </citation>
    <scope>NUCLEOTIDE SEQUENCE</scope>
    <source>
        <strain evidence="9">CBS 342.82</strain>
    </source>
</reference>
<feature type="compositionally biased region" description="Polar residues" evidence="6">
    <location>
        <begin position="480"/>
        <end position="497"/>
    </location>
</feature>
<dbReference type="GO" id="GO:0051225">
    <property type="term" value="P:spindle assembly"/>
    <property type="evidence" value="ECO:0007669"/>
    <property type="project" value="TreeGrafter"/>
</dbReference>